<comment type="subcellular location">
    <subcellularLocation>
        <location evidence="2">Nucleus</location>
    </subcellularLocation>
</comment>
<evidence type="ECO:0000256" key="5">
    <source>
        <dbReference type="ARBA" id="ARBA00022723"/>
    </source>
</evidence>
<dbReference type="InterPro" id="IPR027806">
    <property type="entry name" value="HARBI1_dom"/>
</dbReference>
<dbReference type="GO" id="GO:0016787">
    <property type="term" value="F:hydrolase activity"/>
    <property type="evidence" value="ECO:0007669"/>
    <property type="project" value="UniProtKB-KW"/>
</dbReference>
<dbReference type="GO" id="GO:0005634">
    <property type="term" value="C:nucleus"/>
    <property type="evidence" value="ECO:0007669"/>
    <property type="project" value="UniProtKB-SubCell"/>
</dbReference>
<evidence type="ECO:0000256" key="6">
    <source>
        <dbReference type="ARBA" id="ARBA00022801"/>
    </source>
</evidence>
<feature type="domain" description="DDE Tnp4" evidence="8">
    <location>
        <begin position="128"/>
        <end position="281"/>
    </location>
</feature>
<dbReference type="Proteomes" id="UP000504606">
    <property type="component" value="Unplaced"/>
</dbReference>
<dbReference type="GeneID" id="113211807"/>
<dbReference type="AlphaFoldDB" id="A0A6J1SZ16"/>
<proteinExistence type="inferred from homology"/>
<comment type="cofactor">
    <cofactor evidence="1">
        <name>a divalent metal cation</name>
        <dbReference type="ChEBI" id="CHEBI:60240"/>
    </cofactor>
</comment>
<evidence type="ECO:0000313" key="9">
    <source>
        <dbReference type="Proteomes" id="UP000504606"/>
    </source>
</evidence>
<dbReference type="PANTHER" id="PTHR22930">
    <property type="match status" value="1"/>
</dbReference>
<evidence type="ECO:0000256" key="4">
    <source>
        <dbReference type="ARBA" id="ARBA00022722"/>
    </source>
</evidence>
<evidence type="ECO:0000256" key="7">
    <source>
        <dbReference type="ARBA" id="ARBA00023242"/>
    </source>
</evidence>
<dbReference type="RefSeq" id="XP_026286077.1">
    <property type="nucleotide sequence ID" value="XM_026430292.2"/>
</dbReference>
<gene>
    <name evidence="10" type="primary">LOC113211807</name>
</gene>
<evidence type="ECO:0000256" key="1">
    <source>
        <dbReference type="ARBA" id="ARBA00001968"/>
    </source>
</evidence>
<accession>A0A6J1SZ16</accession>
<sequence length="329" mass="38681">MNIAYWKRLGDPTFKQHFRMDRGPFESLVVVVGRHMSDNGLLQRQGMPIDEALMMTLWALATPDSFRSTAVTFRKKGRGSVHNQYRTMIKVLCDLRQKYIQWPSRWEKQVIARNFYDMYGYPSVLGCIDGTHIRMTAPLEQPQRYVNRHHDYSVLVQAVCDHRLLFRDIFVGQPGAVGDVRMFQRSPLGIQLFRRLDLTDDLHILGDGAYPLSSKLLVPYRDYGNLTQRQRFHNYHLSRCRATIERAFALLKQKWRRLKFFPSLSIEYANMHIVACMVLHNFIILEEQYEDFEDEPDMVPDDVTDQQLAQQEREEGILKRNYIAALLHP</sequence>
<organism evidence="9 10">
    <name type="scientific">Frankliniella occidentalis</name>
    <name type="common">Western flower thrips</name>
    <name type="synonym">Euthrips occidentalis</name>
    <dbReference type="NCBI Taxonomy" id="133901"/>
    <lineage>
        <taxon>Eukaryota</taxon>
        <taxon>Metazoa</taxon>
        <taxon>Ecdysozoa</taxon>
        <taxon>Arthropoda</taxon>
        <taxon>Hexapoda</taxon>
        <taxon>Insecta</taxon>
        <taxon>Pterygota</taxon>
        <taxon>Neoptera</taxon>
        <taxon>Paraneoptera</taxon>
        <taxon>Thysanoptera</taxon>
        <taxon>Terebrantia</taxon>
        <taxon>Thripoidea</taxon>
        <taxon>Thripidae</taxon>
        <taxon>Frankliniella</taxon>
    </lineage>
</organism>
<evidence type="ECO:0000313" key="10">
    <source>
        <dbReference type="RefSeq" id="XP_026286077.1"/>
    </source>
</evidence>
<keyword evidence="4" id="KW-0540">Nuclease</keyword>
<dbReference type="KEGG" id="foc:113211807"/>
<dbReference type="GO" id="GO:0004518">
    <property type="term" value="F:nuclease activity"/>
    <property type="evidence" value="ECO:0007669"/>
    <property type="project" value="UniProtKB-KW"/>
</dbReference>
<keyword evidence="9" id="KW-1185">Reference proteome</keyword>
<keyword evidence="7" id="KW-0539">Nucleus</keyword>
<protein>
    <submittedName>
        <fullName evidence="10">Uncharacterized protein LOC113211807</fullName>
    </submittedName>
</protein>
<keyword evidence="6" id="KW-0378">Hydrolase</keyword>
<dbReference type="InterPro" id="IPR045249">
    <property type="entry name" value="HARBI1-like"/>
</dbReference>
<dbReference type="Pfam" id="PF13359">
    <property type="entry name" value="DDE_Tnp_4"/>
    <property type="match status" value="1"/>
</dbReference>
<evidence type="ECO:0000256" key="3">
    <source>
        <dbReference type="ARBA" id="ARBA00006958"/>
    </source>
</evidence>
<dbReference type="PANTHER" id="PTHR22930:SF85">
    <property type="entry name" value="GH03217P-RELATED"/>
    <property type="match status" value="1"/>
</dbReference>
<evidence type="ECO:0000259" key="8">
    <source>
        <dbReference type="Pfam" id="PF13359"/>
    </source>
</evidence>
<comment type="similarity">
    <text evidence="3">Belongs to the HARBI1 family.</text>
</comment>
<evidence type="ECO:0000256" key="2">
    <source>
        <dbReference type="ARBA" id="ARBA00004123"/>
    </source>
</evidence>
<reference evidence="10" key="1">
    <citation type="submission" date="2025-08" db="UniProtKB">
        <authorList>
            <consortium name="RefSeq"/>
        </authorList>
    </citation>
    <scope>IDENTIFICATION</scope>
    <source>
        <tissue evidence="10">Whole organism</tissue>
    </source>
</reference>
<keyword evidence="5" id="KW-0479">Metal-binding</keyword>
<name>A0A6J1SZ16_FRAOC</name>
<dbReference type="GO" id="GO:0046872">
    <property type="term" value="F:metal ion binding"/>
    <property type="evidence" value="ECO:0007669"/>
    <property type="project" value="UniProtKB-KW"/>
</dbReference>